<dbReference type="AlphaFoldDB" id="A0AA40KER3"/>
<reference evidence="1" key="1">
    <citation type="submission" date="2021-10" db="EMBL/GenBank/DDBJ databases">
        <title>Melipona bicolor Genome sequencing and assembly.</title>
        <authorList>
            <person name="Araujo N.S."/>
            <person name="Arias M.C."/>
        </authorList>
    </citation>
    <scope>NUCLEOTIDE SEQUENCE</scope>
    <source>
        <strain evidence="1">USP_2M_L1-L4_2017</strain>
        <tissue evidence="1">Whole body</tissue>
    </source>
</reference>
<dbReference type="Proteomes" id="UP001177670">
    <property type="component" value="Unassembled WGS sequence"/>
</dbReference>
<dbReference type="EMBL" id="JAHYIQ010000049">
    <property type="protein sequence ID" value="KAK1117668.1"/>
    <property type="molecule type" value="Genomic_DNA"/>
</dbReference>
<keyword evidence="2" id="KW-1185">Reference proteome</keyword>
<sequence length="138" mass="15967">MFTSDLTQSKATVYVRVYDELRKERKVASGEKNSLETVWQHASLEACLETKRGFLGLLFEITLFNLTIKGVKYKVIPFLAELFRIIGSYTCTLYIHNGNNRLLDASVKSSRRHVMQSKGKFERPYEKSYCVRIMTKEG</sequence>
<evidence type="ECO:0000313" key="2">
    <source>
        <dbReference type="Proteomes" id="UP001177670"/>
    </source>
</evidence>
<proteinExistence type="predicted"/>
<accession>A0AA40KER3</accession>
<gene>
    <name evidence="1" type="ORF">K0M31_015835</name>
</gene>
<protein>
    <submittedName>
        <fullName evidence="1">Uncharacterized protein</fullName>
    </submittedName>
</protein>
<comment type="caution">
    <text evidence="1">The sequence shown here is derived from an EMBL/GenBank/DDBJ whole genome shotgun (WGS) entry which is preliminary data.</text>
</comment>
<organism evidence="1 2">
    <name type="scientific">Melipona bicolor</name>
    <dbReference type="NCBI Taxonomy" id="60889"/>
    <lineage>
        <taxon>Eukaryota</taxon>
        <taxon>Metazoa</taxon>
        <taxon>Ecdysozoa</taxon>
        <taxon>Arthropoda</taxon>
        <taxon>Hexapoda</taxon>
        <taxon>Insecta</taxon>
        <taxon>Pterygota</taxon>
        <taxon>Neoptera</taxon>
        <taxon>Endopterygota</taxon>
        <taxon>Hymenoptera</taxon>
        <taxon>Apocrita</taxon>
        <taxon>Aculeata</taxon>
        <taxon>Apoidea</taxon>
        <taxon>Anthophila</taxon>
        <taxon>Apidae</taxon>
        <taxon>Melipona</taxon>
    </lineage>
</organism>
<evidence type="ECO:0000313" key="1">
    <source>
        <dbReference type="EMBL" id="KAK1117668.1"/>
    </source>
</evidence>
<name>A0AA40KER3_9HYME</name>